<comment type="caution">
    <text evidence="1">The sequence shown here is derived from an EMBL/GenBank/DDBJ whole genome shotgun (WGS) entry which is preliminary data.</text>
</comment>
<gene>
    <name evidence="2" type="ORF">CNEO2_180047</name>
    <name evidence="1" type="ORF">CNEO_10283</name>
</gene>
<protein>
    <submittedName>
        <fullName evidence="1">Uncharacterized protein</fullName>
    </submittedName>
</protein>
<dbReference type="EMBL" id="CAKJVE010000001">
    <property type="protein sequence ID" value="CAG9701793.1"/>
    <property type="molecule type" value="Genomic_DNA"/>
</dbReference>
<proteinExistence type="predicted"/>
<name>A0AA86MK46_9CLOT</name>
<reference evidence="1" key="1">
    <citation type="submission" date="2021-10" db="EMBL/GenBank/DDBJ databases">
        <authorList>
            <person name="Mesa V."/>
        </authorList>
    </citation>
    <scope>NUCLEOTIDE SEQUENCE</scope>
    <source>
        <strain evidence="1">CC3_PB</strain>
    </source>
</reference>
<dbReference type="Proteomes" id="UP000789738">
    <property type="component" value="Unassembled WGS sequence"/>
</dbReference>
<dbReference type="EMBL" id="CAMTCP010000099">
    <property type="protein sequence ID" value="CAI3551146.1"/>
    <property type="molecule type" value="Genomic_DNA"/>
</dbReference>
<sequence>MIILSKCIKLTNNDIAELSKSNELIITNLATADGTDDVNAHIEKLNLEIIK</sequence>
<organism evidence="1 3">
    <name type="scientific">Clostridium neonatale</name>
    <dbReference type="NCBI Taxonomy" id="137838"/>
    <lineage>
        <taxon>Bacteria</taxon>
        <taxon>Bacillati</taxon>
        <taxon>Bacillota</taxon>
        <taxon>Clostridia</taxon>
        <taxon>Eubacteriales</taxon>
        <taxon>Clostridiaceae</taxon>
        <taxon>Clostridium</taxon>
    </lineage>
</organism>
<evidence type="ECO:0000313" key="2">
    <source>
        <dbReference type="EMBL" id="CAI3551146.1"/>
    </source>
</evidence>
<reference evidence="2" key="2">
    <citation type="submission" date="2022-10" db="EMBL/GenBank/DDBJ databases">
        <authorList>
            <person name="Aires J."/>
            <person name="Mesa V."/>
        </authorList>
    </citation>
    <scope>NUCLEOTIDE SEQUENCE</scope>
    <source>
        <strain evidence="2">Clostridium neonatale JD116</strain>
    </source>
</reference>
<dbReference type="Proteomes" id="UP001189143">
    <property type="component" value="Unassembled WGS sequence"/>
</dbReference>
<accession>A0AA86MK46</accession>
<dbReference type="AlphaFoldDB" id="A0AA86MK46"/>
<evidence type="ECO:0000313" key="1">
    <source>
        <dbReference type="EMBL" id="CAG9701793.1"/>
    </source>
</evidence>
<dbReference type="RefSeq" id="WP_210886000.1">
    <property type="nucleotide sequence ID" value="NZ_CAKJVE010000001.1"/>
</dbReference>
<evidence type="ECO:0000313" key="3">
    <source>
        <dbReference type="Proteomes" id="UP000789738"/>
    </source>
</evidence>